<dbReference type="GO" id="GO:0005524">
    <property type="term" value="F:ATP binding"/>
    <property type="evidence" value="ECO:0007669"/>
    <property type="project" value="UniProtKB-UniRule"/>
</dbReference>
<dbReference type="SUPFAM" id="SSF54495">
    <property type="entry name" value="UBC-like"/>
    <property type="match status" value="1"/>
</dbReference>
<dbReference type="InterPro" id="IPR050994">
    <property type="entry name" value="At_inactive_RLKs"/>
</dbReference>
<evidence type="ECO:0000256" key="10">
    <source>
        <dbReference type="ARBA" id="ARBA00022840"/>
    </source>
</evidence>
<dbReference type="STRING" id="3750.A0A498KE70"/>
<keyword evidence="2" id="KW-0597">Phosphoprotein</keyword>
<organism evidence="22 23">
    <name type="scientific">Malus domestica</name>
    <name type="common">Apple</name>
    <name type="synonym">Pyrus malus</name>
    <dbReference type="NCBI Taxonomy" id="3750"/>
    <lineage>
        <taxon>Eukaryota</taxon>
        <taxon>Viridiplantae</taxon>
        <taxon>Streptophyta</taxon>
        <taxon>Embryophyta</taxon>
        <taxon>Tracheophyta</taxon>
        <taxon>Spermatophyta</taxon>
        <taxon>Magnoliopsida</taxon>
        <taxon>eudicotyledons</taxon>
        <taxon>Gunneridae</taxon>
        <taxon>Pentapetalae</taxon>
        <taxon>rosids</taxon>
        <taxon>fabids</taxon>
        <taxon>Rosales</taxon>
        <taxon>Rosaceae</taxon>
        <taxon>Amygdaloideae</taxon>
        <taxon>Maleae</taxon>
        <taxon>Malus</taxon>
    </lineage>
</organism>
<evidence type="ECO:0000259" key="20">
    <source>
        <dbReference type="PROSITE" id="PS50011"/>
    </source>
</evidence>
<dbReference type="InterPro" id="IPR013210">
    <property type="entry name" value="LRR_N_plant-typ"/>
</dbReference>
<dbReference type="InterPro" id="IPR023313">
    <property type="entry name" value="UBQ-conjugating_AS"/>
</dbReference>
<dbReference type="InterPro" id="IPR016135">
    <property type="entry name" value="UBQ-conjugating_enzyme/RWD"/>
</dbReference>
<keyword evidence="3" id="KW-0433">Leucine-rich repeat</keyword>
<dbReference type="GO" id="GO:0004842">
    <property type="term" value="F:ubiquitin-protein transferase activity"/>
    <property type="evidence" value="ECO:0007669"/>
    <property type="project" value="UniProtKB-ARBA"/>
</dbReference>
<accession>A0A498KE70</accession>
<keyword evidence="6" id="KW-0732">Signal</keyword>
<evidence type="ECO:0000259" key="21">
    <source>
        <dbReference type="PROSITE" id="PS50127"/>
    </source>
</evidence>
<dbReference type="FunFam" id="1.10.510.10:FF:000095">
    <property type="entry name" value="protein STRUBBELIG-RECEPTOR FAMILY 8"/>
    <property type="match status" value="1"/>
</dbReference>
<keyword evidence="10 17" id="KW-0067">ATP-binding</keyword>
<dbReference type="CDD" id="cd23792">
    <property type="entry name" value="UBCc_UBE2D"/>
    <property type="match status" value="1"/>
</dbReference>
<dbReference type="SMART" id="SM00212">
    <property type="entry name" value="UBCc"/>
    <property type="match status" value="1"/>
</dbReference>
<gene>
    <name evidence="22" type="ORF">DVH24_038329</name>
</gene>
<feature type="region of interest" description="Disordered" evidence="18">
    <location>
        <begin position="281"/>
        <end position="300"/>
    </location>
</feature>
<dbReference type="PROSITE" id="PS50011">
    <property type="entry name" value="PROTEIN_KINASE_DOM"/>
    <property type="match status" value="1"/>
</dbReference>
<keyword evidence="11 19" id="KW-1133">Transmembrane helix</keyword>
<feature type="binding site" evidence="17">
    <location>
        <position position="427"/>
    </location>
    <ligand>
        <name>ATP</name>
        <dbReference type="ChEBI" id="CHEBI:30616"/>
    </ligand>
</feature>
<dbReference type="PANTHER" id="PTHR48010:SF59">
    <property type="entry name" value="PROTEIN KINASE DOMAIN-CONTAINING PROTEIN"/>
    <property type="match status" value="1"/>
</dbReference>
<evidence type="ECO:0000256" key="2">
    <source>
        <dbReference type="ARBA" id="ARBA00022553"/>
    </source>
</evidence>
<comment type="caution">
    <text evidence="22">The sequence shown here is derived from an EMBL/GenBank/DDBJ whole genome shotgun (WGS) entry which is preliminary data.</text>
</comment>
<dbReference type="EMBL" id="RDQH01000329">
    <property type="protein sequence ID" value="RXI04055.1"/>
    <property type="molecule type" value="Genomic_DNA"/>
</dbReference>
<dbReference type="Gene3D" id="3.30.200.20">
    <property type="entry name" value="Phosphorylase Kinase, domain 1"/>
    <property type="match status" value="1"/>
</dbReference>
<comment type="subcellular location">
    <subcellularLocation>
        <location evidence="1">Membrane</location>
        <topology evidence="1">Single-pass membrane protein</topology>
    </subcellularLocation>
</comment>
<dbReference type="InterPro" id="IPR000608">
    <property type="entry name" value="UBC"/>
</dbReference>
<keyword evidence="23" id="KW-1185">Reference proteome</keyword>
<evidence type="ECO:0000256" key="12">
    <source>
        <dbReference type="ARBA" id="ARBA00023136"/>
    </source>
</evidence>
<dbReference type="InterPro" id="IPR001245">
    <property type="entry name" value="Ser-Thr/Tyr_kinase_cat_dom"/>
</dbReference>
<feature type="compositionally biased region" description="Basic and acidic residues" evidence="18">
    <location>
        <begin position="353"/>
        <end position="364"/>
    </location>
</feature>
<comment type="pathway">
    <text evidence="15">Protein modification.</text>
</comment>
<keyword evidence="7" id="KW-0677">Repeat</keyword>
<feature type="transmembrane region" description="Helical" evidence="19">
    <location>
        <begin position="726"/>
        <end position="750"/>
    </location>
</feature>
<comment type="similarity">
    <text evidence="14">Belongs to the protein kinase superfamily.</text>
</comment>
<evidence type="ECO:0000256" key="11">
    <source>
        <dbReference type="ARBA" id="ARBA00022989"/>
    </source>
</evidence>
<feature type="active site" description="Glycyl thioester intermediate" evidence="16">
    <location>
        <position position="985"/>
    </location>
</feature>
<keyword evidence="12 19" id="KW-0472">Membrane</keyword>
<reference evidence="22 23" key="1">
    <citation type="submission" date="2018-10" db="EMBL/GenBank/DDBJ databases">
        <title>A high-quality apple genome assembly.</title>
        <authorList>
            <person name="Hu J."/>
        </authorList>
    </citation>
    <scope>NUCLEOTIDE SEQUENCE [LARGE SCALE GENOMIC DNA]</scope>
    <source>
        <strain evidence="23">cv. HFTH1</strain>
        <tissue evidence="22">Young leaf</tissue>
    </source>
</reference>
<protein>
    <recommendedName>
        <fullName evidence="24">Protein kinase domain-containing protein</fullName>
    </recommendedName>
</protein>
<dbReference type="PROSITE" id="PS50127">
    <property type="entry name" value="UBC_2"/>
    <property type="match status" value="1"/>
</dbReference>
<dbReference type="GO" id="GO:0016020">
    <property type="term" value="C:membrane"/>
    <property type="evidence" value="ECO:0007669"/>
    <property type="project" value="UniProtKB-SubCell"/>
</dbReference>
<dbReference type="AlphaFoldDB" id="A0A498KE70"/>
<dbReference type="Pfam" id="PF13855">
    <property type="entry name" value="LRR_8"/>
    <property type="match status" value="1"/>
</dbReference>
<dbReference type="InterPro" id="IPR011009">
    <property type="entry name" value="Kinase-like_dom_sf"/>
</dbReference>
<evidence type="ECO:0000256" key="7">
    <source>
        <dbReference type="ARBA" id="ARBA00022737"/>
    </source>
</evidence>
<feature type="domain" description="Protein kinase" evidence="20">
    <location>
        <begin position="390"/>
        <end position="662"/>
    </location>
</feature>
<dbReference type="SUPFAM" id="SSF56112">
    <property type="entry name" value="Protein kinase-like (PK-like)"/>
    <property type="match status" value="1"/>
</dbReference>
<name>A0A498KE70_MALDO</name>
<dbReference type="Pfam" id="PF00560">
    <property type="entry name" value="LRR_1"/>
    <property type="match status" value="2"/>
</dbReference>
<evidence type="ECO:0000256" key="8">
    <source>
        <dbReference type="ARBA" id="ARBA00022741"/>
    </source>
</evidence>
<evidence type="ECO:0000256" key="5">
    <source>
        <dbReference type="ARBA" id="ARBA00022692"/>
    </source>
</evidence>
<dbReference type="GO" id="GO:0006511">
    <property type="term" value="P:ubiquitin-dependent protein catabolic process"/>
    <property type="evidence" value="ECO:0007669"/>
    <property type="project" value="UniProtKB-ARBA"/>
</dbReference>
<keyword evidence="4" id="KW-0808">Transferase</keyword>
<dbReference type="Pfam" id="PF08263">
    <property type="entry name" value="LRRNT_2"/>
    <property type="match status" value="1"/>
</dbReference>
<evidence type="ECO:0000256" key="19">
    <source>
        <dbReference type="SAM" id="Phobius"/>
    </source>
</evidence>
<dbReference type="Gene3D" id="3.80.10.10">
    <property type="entry name" value="Ribonuclease Inhibitor"/>
    <property type="match status" value="2"/>
</dbReference>
<proteinExistence type="inferred from homology"/>
<dbReference type="FunFam" id="3.30.200.20:FF:000307">
    <property type="entry name" value="pollen receptor-like kinase 1"/>
    <property type="match status" value="1"/>
</dbReference>
<dbReference type="InterPro" id="IPR017441">
    <property type="entry name" value="Protein_kinase_ATP_BS"/>
</dbReference>
<evidence type="ECO:0008006" key="24">
    <source>
        <dbReference type="Google" id="ProtNLM"/>
    </source>
</evidence>
<evidence type="ECO:0000256" key="9">
    <source>
        <dbReference type="ARBA" id="ARBA00022786"/>
    </source>
</evidence>
<dbReference type="GO" id="GO:0004672">
    <property type="term" value="F:protein kinase activity"/>
    <property type="evidence" value="ECO:0007669"/>
    <property type="project" value="InterPro"/>
</dbReference>
<evidence type="ECO:0000256" key="18">
    <source>
        <dbReference type="SAM" id="MobiDB-lite"/>
    </source>
</evidence>
<keyword evidence="5 19" id="KW-0812">Transmembrane</keyword>
<evidence type="ECO:0000256" key="15">
    <source>
        <dbReference type="ARBA" id="ARBA00043952"/>
    </source>
</evidence>
<dbReference type="InterPro" id="IPR000719">
    <property type="entry name" value="Prot_kinase_dom"/>
</dbReference>
<dbReference type="PANTHER" id="PTHR48010">
    <property type="entry name" value="OS05G0588300 PROTEIN"/>
    <property type="match status" value="1"/>
</dbReference>
<feature type="region of interest" description="Disordered" evidence="18">
    <location>
        <begin position="342"/>
        <end position="364"/>
    </location>
</feature>
<feature type="domain" description="UBC core" evidence="21">
    <location>
        <begin position="901"/>
        <end position="1047"/>
    </location>
</feature>
<keyword evidence="8 17" id="KW-0547">Nucleotide-binding</keyword>
<evidence type="ECO:0000256" key="17">
    <source>
        <dbReference type="PROSITE-ProRule" id="PRU10141"/>
    </source>
</evidence>
<evidence type="ECO:0000256" key="16">
    <source>
        <dbReference type="PROSITE-ProRule" id="PRU10133"/>
    </source>
</evidence>
<dbReference type="PROSITE" id="PS00183">
    <property type="entry name" value="UBC_1"/>
    <property type="match status" value="1"/>
</dbReference>
<feature type="compositionally biased region" description="Pro residues" evidence="18">
    <location>
        <begin position="281"/>
        <end position="295"/>
    </location>
</feature>
<evidence type="ECO:0000256" key="1">
    <source>
        <dbReference type="ARBA" id="ARBA00004167"/>
    </source>
</evidence>
<dbReference type="Gene3D" id="3.10.110.10">
    <property type="entry name" value="Ubiquitin Conjugating Enzyme"/>
    <property type="match status" value="1"/>
</dbReference>
<dbReference type="Pfam" id="PF00179">
    <property type="entry name" value="UQ_con"/>
    <property type="match status" value="1"/>
</dbReference>
<evidence type="ECO:0000256" key="6">
    <source>
        <dbReference type="ARBA" id="ARBA00022729"/>
    </source>
</evidence>
<dbReference type="Proteomes" id="UP000290289">
    <property type="component" value="Chromosome 3"/>
</dbReference>
<dbReference type="Gene3D" id="1.10.510.10">
    <property type="entry name" value="Transferase(Phosphotransferase) domain 1"/>
    <property type="match status" value="1"/>
</dbReference>
<sequence length="1082" mass="118746">MPGLDLKLFTSRKKLYPLLLSSGSSSGLTADCSLALRQITFVELWLKQLPMKSCPFSVIPFLFGIAILLPVVFSDLTSDKQALLDFADAVPHRRNFSWNPATPVCTSWVGVNCTPNGTRVTSLRLPGVGLVGSVPPNTLGKLDALRILSLRSNLLRGDLPSDITSLPSLQYLYLQRNNFSGHIPTSFSPQLNVLDLSFNSFTGNIPQTVRNLTQLTGLSLQNNTLSGPIPDLKLPKLKRLNLSYNHLNGSIPPSLQHFPNSSFVGNSLLCGGPLKACSIVLPPPPPTSNPPPPVSPQKKSSKKKLKLGYIIAIAAGGAVLLLLLGLIIVLCCLKKKDNGGTSVLKGKSSTGGRSEKPKEEFGSGVQEPEKNKLVFFEGCSYNFDLDDLLRASAEVLGKGSYGTAYKAVLEEATTVVVKRLKEVVVGKRDFEQQMEIVGRVGQHANVVPLRAYYYSKDEKLLVYDYISNGSLSALLHGNRGSERPSLDWESRVKISLGTARGIAHIHSVGGPKFTHGNIKSTNVLLSQDLDGCISDVGLTPLMNVPATPRSAGYRAPEVIETRKHSHKSDVYSFGVVLLEMLTGKAPLQSPGRDDMVDLPRWVQSVVREEWTAEVFDVELMRYQNIEEEMVQMLQIAMACVAKVPDMRPTMEEVEVLARVPTMVHGPSLPPPPGRNQSKASSARHVAISEAASAPSKVRDPAYMVPDLDHERPKRRAGYACCAWCCLVFFAIVILALIIAFIAMAIFHSYLPEIYIRRFNATSLNFTKDHNKLVLRGNVHFLVEFFNKNDKTDLKYGAFKIKVASAHVPLGITGFPEFAQGQKNTKSLNGTIKVNKSGITKDDVDQLKTDINNREMTLNLAMTGSVSFPIAGIFFNGIPIISNCDAKQREVDFGNKAKCVVMASKRILKELKDLQKDPPTSCSAGPVAEDMFHWQATIMGPADSPYTGGVFLVSIHFPPDYPFKPPKVAFRTKVFHPNINSNGSICLDILKEQWSPALTISKVLLSICSLLTDPNPDDPLVPEIAHMYKTDRAKYEATARSWAQKYAMGFQIDFCIRIDEPVTKAIIGRPKSLLEGTRRESVC</sequence>
<dbReference type="PROSITE" id="PS00107">
    <property type="entry name" value="PROTEIN_KINASE_ATP"/>
    <property type="match status" value="1"/>
</dbReference>
<evidence type="ECO:0000313" key="23">
    <source>
        <dbReference type="Proteomes" id="UP000290289"/>
    </source>
</evidence>
<dbReference type="InterPro" id="IPR001611">
    <property type="entry name" value="Leu-rich_rpt"/>
</dbReference>
<dbReference type="FunFam" id="3.80.10.10:FF:000731">
    <property type="entry name" value="Leucine-rich repeat receptor-like protein kinase"/>
    <property type="match status" value="1"/>
</dbReference>
<dbReference type="Pfam" id="PF07714">
    <property type="entry name" value="PK_Tyr_Ser-Thr"/>
    <property type="match status" value="1"/>
</dbReference>
<feature type="transmembrane region" description="Helical" evidence="19">
    <location>
        <begin position="307"/>
        <end position="330"/>
    </location>
</feature>
<dbReference type="InterPro" id="IPR032675">
    <property type="entry name" value="LRR_dom_sf"/>
</dbReference>
<evidence type="ECO:0000256" key="14">
    <source>
        <dbReference type="ARBA" id="ARBA00038349"/>
    </source>
</evidence>
<dbReference type="SUPFAM" id="SSF52058">
    <property type="entry name" value="L domain-like"/>
    <property type="match status" value="1"/>
</dbReference>
<evidence type="ECO:0000256" key="4">
    <source>
        <dbReference type="ARBA" id="ARBA00022679"/>
    </source>
</evidence>
<evidence type="ECO:0000256" key="13">
    <source>
        <dbReference type="ARBA" id="ARBA00023170"/>
    </source>
</evidence>
<dbReference type="FunFam" id="3.80.10.10:FF:000431">
    <property type="entry name" value="Leucine-rich repeat receptor-like protein kinase"/>
    <property type="match status" value="1"/>
</dbReference>
<evidence type="ECO:0000256" key="3">
    <source>
        <dbReference type="ARBA" id="ARBA00022614"/>
    </source>
</evidence>
<evidence type="ECO:0000313" key="22">
    <source>
        <dbReference type="EMBL" id="RXI04055.1"/>
    </source>
</evidence>
<dbReference type="FunFam" id="3.10.110.10:FF:000001">
    <property type="entry name" value="Ubiquitin-conjugating enzyme 28, E2"/>
    <property type="match status" value="1"/>
</dbReference>
<keyword evidence="13" id="KW-0675">Receptor</keyword>
<keyword evidence="9" id="KW-0833">Ubl conjugation pathway</keyword>